<evidence type="ECO:0000313" key="2">
    <source>
        <dbReference type="EMBL" id="EDQ87625.1"/>
    </source>
</evidence>
<dbReference type="Pfam" id="PF06017">
    <property type="entry name" value="Myosin_TH1"/>
    <property type="match status" value="1"/>
</dbReference>
<dbReference type="KEGG" id="mbr:MONBRDRAFT_33190"/>
<dbReference type="RefSeq" id="XP_001747545.1">
    <property type="nucleotide sequence ID" value="XM_001747493.1"/>
</dbReference>
<organism evidence="2 3">
    <name type="scientific">Monosiga brevicollis</name>
    <name type="common">Choanoflagellate</name>
    <dbReference type="NCBI Taxonomy" id="81824"/>
    <lineage>
        <taxon>Eukaryota</taxon>
        <taxon>Choanoflagellata</taxon>
        <taxon>Craspedida</taxon>
        <taxon>Salpingoecidae</taxon>
        <taxon>Monosiga</taxon>
    </lineage>
</organism>
<reference evidence="2 3" key="1">
    <citation type="journal article" date="2008" name="Nature">
        <title>The genome of the choanoflagellate Monosiga brevicollis and the origin of metazoans.</title>
        <authorList>
            <consortium name="JGI Sequencing"/>
            <person name="King N."/>
            <person name="Westbrook M.J."/>
            <person name="Young S.L."/>
            <person name="Kuo A."/>
            <person name="Abedin M."/>
            <person name="Chapman J."/>
            <person name="Fairclough S."/>
            <person name="Hellsten U."/>
            <person name="Isogai Y."/>
            <person name="Letunic I."/>
            <person name="Marr M."/>
            <person name="Pincus D."/>
            <person name="Putnam N."/>
            <person name="Rokas A."/>
            <person name="Wright K.J."/>
            <person name="Zuzow R."/>
            <person name="Dirks W."/>
            <person name="Good M."/>
            <person name="Goodstein D."/>
            <person name="Lemons D."/>
            <person name="Li W."/>
            <person name="Lyons J.B."/>
            <person name="Morris A."/>
            <person name="Nichols S."/>
            <person name="Richter D.J."/>
            <person name="Salamov A."/>
            <person name="Bork P."/>
            <person name="Lim W.A."/>
            <person name="Manning G."/>
            <person name="Miller W.T."/>
            <person name="McGinnis W."/>
            <person name="Shapiro H."/>
            <person name="Tjian R."/>
            <person name="Grigoriev I.V."/>
            <person name="Rokhsar D."/>
        </authorList>
    </citation>
    <scope>NUCLEOTIDE SEQUENCE [LARGE SCALE GENOMIC DNA]</scope>
    <source>
        <strain evidence="3">MX1 / ATCC 50154</strain>
    </source>
</reference>
<accession>A9V419</accession>
<feature type="domain" description="TH1" evidence="1">
    <location>
        <begin position="121"/>
        <end position="305"/>
    </location>
</feature>
<dbReference type="PROSITE" id="PS51757">
    <property type="entry name" value="TH1"/>
    <property type="match status" value="1"/>
</dbReference>
<protein>
    <recommendedName>
        <fullName evidence="1">TH1 domain-containing protein</fullName>
    </recommendedName>
</protein>
<keyword evidence="3" id="KW-1185">Reference proteome</keyword>
<dbReference type="AlphaFoldDB" id="A9V419"/>
<dbReference type="STRING" id="81824.A9V419"/>
<dbReference type="GeneID" id="5892754"/>
<sequence>MPGAFSSFVAKLAPTMTNSSPICFERAKLVLFSRKTRLPVRARGPYKNLLTLFFSLGLIARFKDVRSDSSYGYRIEWPTPSKILVPADTMLKRVYKNWWAKQMIKSLSAEEQAIMRVQLLAHRFTAGKKAGFVITRDSYSRHHIPERDGLAALESSYSASQFDCPAVKLSRRGKPMPRHVILTKEQLIRTDPSFRVKEKNVMSLHSVSAVHVSPHDDNVAVVKSKEPGFDVVMSLGGDTNNYAIEFVSRLYLACRDAGNKIEVVVHEGSLAYNNSLKEGSSHALEFKKNPAGEPGTRLGKTTVLF</sequence>
<name>A9V419_MONBE</name>
<dbReference type="eggNOG" id="KOG0164">
    <property type="taxonomic scope" value="Eukaryota"/>
</dbReference>
<dbReference type="InterPro" id="IPR010926">
    <property type="entry name" value="Myosin_TH1"/>
</dbReference>
<proteinExistence type="predicted"/>
<evidence type="ECO:0000259" key="1">
    <source>
        <dbReference type="PROSITE" id="PS51757"/>
    </source>
</evidence>
<dbReference type="EMBL" id="CH991558">
    <property type="protein sequence ID" value="EDQ87625.1"/>
    <property type="molecule type" value="Genomic_DNA"/>
</dbReference>
<gene>
    <name evidence="2" type="ORF">MONBRDRAFT_33190</name>
</gene>
<dbReference type="GO" id="GO:0016459">
    <property type="term" value="C:myosin complex"/>
    <property type="evidence" value="ECO:0007669"/>
    <property type="project" value="InterPro"/>
</dbReference>
<dbReference type="GO" id="GO:0003774">
    <property type="term" value="F:cytoskeletal motor activity"/>
    <property type="evidence" value="ECO:0007669"/>
    <property type="project" value="InterPro"/>
</dbReference>
<evidence type="ECO:0000313" key="3">
    <source>
        <dbReference type="Proteomes" id="UP000001357"/>
    </source>
</evidence>
<dbReference type="Proteomes" id="UP000001357">
    <property type="component" value="Unassembled WGS sequence"/>
</dbReference>
<dbReference type="InParanoid" id="A9V419"/>